<dbReference type="GO" id="GO:0015421">
    <property type="term" value="F:ABC-type oligopeptide transporter activity"/>
    <property type="evidence" value="ECO:0007669"/>
    <property type="project" value="TreeGrafter"/>
</dbReference>
<dbReference type="SMART" id="SM00382">
    <property type="entry name" value="AAA"/>
    <property type="match status" value="1"/>
</dbReference>
<dbReference type="GO" id="GO:0016887">
    <property type="term" value="F:ATP hydrolysis activity"/>
    <property type="evidence" value="ECO:0007669"/>
    <property type="project" value="InterPro"/>
</dbReference>
<evidence type="ECO:0000259" key="8">
    <source>
        <dbReference type="PROSITE" id="PS50893"/>
    </source>
</evidence>
<dbReference type="SUPFAM" id="SSF90123">
    <property type="entry name" value="ABC transporter transmembrane region"/>
    <property type="match status" value="1"/>
</dbReference>
<dbReference type="PANTHER" id="PTHR43394">
    <property type="entry name" value="ATP-DEPENDENT PERMEASE MDL1, MITOCHONDRIAL"/>
    <property type="match status" value="1"/>
</dbReference>
<evidence type="ECO:0000256" key="2">
    <source>
        <dbReference type="ARBA" id="ARBA00022692"/>
    </source>
</evidence>
<keyword evidence="4 10" id="KW-0067">ATP-binding</keyword>
<dbReference type="Gene3D" id="3.40.50.300">
    <property type="entry name" value="P-loop containing nucleotide triphosphate hydrolases"/>
    <property type="match status" value="1"/>
</dbReference>
<dbReference type="InterPro" id="IPR003439">
    <property type="entry name" value="ABC_transporter-like_ATP-bd"/>
</dbReference>
<keyword evidence="3" id="KW-0547">Nucleotide-binding</keyword>
<dbReference type="FunFam" id="3.40.50.300:FF:000218">
    <property type="entry name" value="Multidrug ABC transporter ATP-binding protein"/>
    <property type="match status" value="1"/>
</dbReference>
<evidence type="ECO:0000313" key="11">
    <source>
        <dbReference type="Proteomes" id="UP000540685"/>
    </source>
</evidence>
<organism evidence="10 11">
    <name type="scientific">Streptosporangium becharense</name>
    <dbReference type="NCBI Taxonomy" id="1816182"/>
    <lineage>
        <taxon>Bacteria</taxon>
        <taxon>Bacillati</taxon>
        <taxon>Actinomycetota</taxon>
        <taxon>Actinomycetes</taxon>
        <taxon>Streptosporangiales</taxon>
        <taxon>Streptosporangiaceae</taxon>
        <taxon>Streptosporangium</taxon>
    </lineage>
</organism>
<dbReference type="EMBL" id="JACHMP010000001">
    <property type="protein sequence ID" value="MBB5820547.1"/>
    <property type="molecule type" value="Genomic_DNA"/>
</dbReference>
<dbReference type="InterPro" id="IPR003593">
    <property type="entry name" value="AAA+_ATPase"/>
</dbReference>
<gene>
    <name evidence="10" type="ORF">F4562_003609</name>
</gene>
<evidence type="ECO:0000256" key="3">
    <source>
        <dbReference type="ARBA" id="ARBA00022741"/>
    </source>
</evidence>
<dbReference type="Gene3D" id="1.20.1560.10">
    <property type="entry name" value="ABC transporter type 1, transmembrane domain"/>
    <property type="match status" value="1"/>
</dbReference>
<reference evidence="10 11" key="1">
    <citation type="submission" date="2020-08" db="EMBL/GenBank/DDBJ databases">
        <title>Sequencing the genomes of 1000 actinobacteria strains.</title>
        <authorList>
            <person name="Klenk H.-P."/>
        </authorList>
    </citation>
    <scope>NUCLEOTIDE SEQUENCE [LARGE SCALE GENOMIC DNA]</scope>
    <source>
        <strain evidence="10 11">DSM 46887</strain>
    </source>
</reference>
<dbReference type="InterPro" id="IPR036640">
    <property type="entry name" value="ABC1_TM_sf"/>
</dbReference>
<protein>
    <submittedName>
        <fullName evidence="10">ATP-binding cassette subfamily B protein</fullName>
    </submittedName>
</protein>
<sequence>MVSALDHRYRGEHPVRTLAYLFREDRLKLVVAVVAFLLKHSPVWLLPLVTANIVDVVAGRRPVSQLWINTGVLLVLLLLNYPLHLVYVRCLHGAIRRMGTGLRSALCRRMQQLSIGYHSRVSAAVLQTKVIRDVESVEQTTQQTADTGLSALTTLVGGLAAIALRVPAAIPVFLVVVPVAALLVMHMRTRLREDNESFRREVERLSARVGEMTTLIPITRAHGLEQDALHRVDGTLTKVLRKGLRLDLLNGSFGAMAWILLNTLGVAFLAGSALIAHYRVIPLTEGDVVMLTTFFATLTSAVTSLLSLTPVINKGLASVRSIGEVLQAPDLEHNGGKEKVTEVRGEVEFRDVGFSYGDGPAITGFTLKVAPGETIALVGPSGAGKSTVLNLVIGFLRPTAGRILLDGRDMETLDLRTYRRFLSVVPQESILFEGSIRENITYGMAGVSEERVRQALRDANALEFVDRLPTGLDTVVGERGARLSGGQRQRLAIARALIRDPRVLILDEATSALDSRSEALIQQALARLVTGRTVFVVAHRLSTIRGADRIVVMRDGGIEEVGTHEELMRMRGVYAGLQSAQLA</sequence>
<evidence type="ECO:0000256" key="4">
    <source>
        <dbReference type="ARBA" id="ARBA00022840"/>
    </source>
</evidence>
<feature type="transmembrane region" description="Helical" evidence="7">
    <location>
        <begin position="288"/>
        <end position="312"/>
    </location>
</feature>
<keyword evidence="6 7" id="KW-0472">Membrane</keyword>
<dbReference type="InterPro" id="IPR017871">
    <property type="entry name" value="ABC_transporter-like_CS"/>
</dbReference>
<dbReference type="PANTHER" id="PTHR43394:SF1">
    <property type="entry name" value="ATP-BINDING CASSETTE SUB-FAMILY B MEMBER 10, MITOCHONDRIAL"/>
    <property type="match status" value="1"/>
</dbReference>
<dbReference type="AlphaFoldDB" id="A0A7W9IGV7"/>
<accession>A0A7W9IGV7</accession>
<dbReference type="Pfam" id="PF00005">
    <property type="entry name" value="ABC_tran"/>
    <property type="match status" value="1"/>
</dbReference>
<evidence type="ECO:0000256" key="7">
    <source>
        <dbReference type="SAM" id="Phobius"/>
    </source>
</evidence>
<feature type="domain" description="ABC transmembrane type-1" evidence="9">
    <location>
        <begin position="45"/>
        <end position="314"/>
    </location>
</feature>
<feature type="transmembrane region" description="Helical" evidence="7">
    <location>
        <begin position="66"/>
        <end position="88"/>
    </location>
</feature>
<dbReference type="Proteomes" id="UP000540685">
    <property type="component" value="Unassembled WGS sequence"/>
</dbReference>
<feature type="transmembrane region" description="Helical" evidence="7">
    <location>
        <begin position="168"/>
        <end position="187"/>
    </location>
</feature>
<keyword evidence="2 7" id="KW-0812">Transmembrane</keyword>
<dbReference type="InterPro" id="IPR039421">
    <property type="entry name" value="Type_1_exporter"/>
</dbReference>
<keyword evidence="5 7" id="KW-1133">Transmembrane helix</keyword>
<dbReference type="InterPro" id="IPR027417">
    <property type="entry name" value="P-loop_NTPase"/>
</dbReference>
<dbReference type="InterPro" id="IPR011527">
    <property type="entry name" value="ABC1_TM_dom"/>
</dbReference>
<dbReference type="SUPFAM" id="SSF52540">
    <property type="entry name" value="P-loop containing nucleoside triphosphate hydrolases"/>
    <property type="match status" value="1"/>
</dbReference>
<comment type="subcellular location">
    <subcellularLocation>
        <location evidence="1">Cell membrane</location>
        <topology evidence="1">Multi-pass membrane protein</topology>
    </subcellularLocation>
</comment>
<feature type="domain" description="ABC transporter" evidence="8">
    <location>
        <begin position="347"/>
        <end position="580"/>
    </location>
</feature>
<dbReference type="Pfam" id="PF00664">
    <property type="entry name" value="ABC_membrane"/>
    <property type="match status" value="1"/>
</dbReference>
<dbReference type="PROSITE" id="PS50893">
    <property type="entry name" value="ABC_TRANSPORTER_2"/>
    <property type="match status" value="1"/>
</dbReference>
<evidence type="ECO:0000256" key="5">
    <source>
        <dbReference type="ARBA" id="ARBA00022989"/>
    </source>
</evidence>
<dbReference type="GO" id="GO:0005524">
    <property type="term" value="F:ATP binding"/>
    <property type="evidence" value="ECO:0007669"/>
    <property type="project" value="UniProtKB-KW"/>
</dbReference>
<evidence type="ECO:0000259" key="9">
    <source>
        <dbReference type="PROSITE" id="PS50929"/>
    </source>
</evidence>
<feature type="transmembrane region" description="Helical" evidence="7">
    <location>
        <begin position="255"/>
        <end position="276"/>
    </location>
</feature>
<evidence type="ECO:0000256" key="1">
    <source>
        <dbReference type="ARBA" id="ARBA00004651"/>
    </source>
</evidence>
<name>A0A7W9IGV7_9ACTN</name>
<dbReference type="RefSeq" id="WP_311734067.1">
    <property type="nucleotide sequence ID" value="NZ_JACHMP010000001.1"/>
</dbReference>
<feature type="transmembrane region" description="Helical" evidence="7">
    <location>
        <begin position="29"/>
        <end position="54"/>
    </location>
</feature>
<evidence type="ECO:0000256" key="6">
    <source>
        <dbReference type="ARBA" id="ARBA00023136"/>
    </source>
</evidence>
<dbReference type="PROSITE" id="PS00211">
    <property type="entry name" value="ABC_TRANSPORTER_1"/>
    <property type="match status" value="1"/>
</dbReference>
<evidence type="ECO:0000313" key="10">
    <source>
        <dbReference type="EMBL" id="MBB5820547.1"/>
    </source>
</evidence>
<dbReference type="GO" id="GO:0005886">
    <property type="term" value="C:plasma membrane"/>
    <property type="evidence" value="ECO:0007669"/>
    <property type="project" value="UniProtKB-SubCell"/>
</dbReference>
<dbReference type="PROSITE" id="PS50929">
    <property type="entry name" value="ABC_TM1F"/>
    <property type="match status" value="1"/>
</dbReference>
<keyword evidence="11" id="KW-1185">Reference proteome</keyword>
<comment type="caution">
    <text evidence="10">The sequence shown here is derived from an EMBL/GenBank/DDBJ whole genome shotgun (WGS) entry which is preliminary data.</text>
</comment>
<proteinExistence type="predicted"/>